<name>A0A843VQ78_COLES</name>
<keyword evidence="2" id="KW-1185">Reference proteome</keyword>
<proteinExistence type="predicted"/>
<sequence>MFFGEEVLQTLEMRSLDGIQWRFSSSKCVDTKGHCVDTTCIVFKLGFWDSDIVSTPQGTVWTPQADCVDTQADCVDTTGYYFRTCFWDSHLVSTPQEYVCFDQKSHDYEFRRIILNMW</sequence>
<organism evidence="1 2">
    <name type="scientific">Colocasia esculenta</name>
    <name type="common">Wild taro</name>
    <name type="synonym">Arum esculentum</name>
    <dbReference type="NCBI Taxonomy" id="4460"/>
    <lineage>
        <taxon>Eukaryota</taxon>
        <taxon>Viridiplantae</taxon>
        <taxon>Streptophyta</taxon>
        <taxon>Embryophyta</taxon>
        <taxon>Tracheophyta</taxon>
        <taxon>Spermatophyta</taxon>
        <taxon>Magnoliopsida</taxon>
        <taxon>Liliopsida</taxon>
        <taxon>Araceae</taxon>
        <taxon>Aroideae</taxon>
        <taxon>Colocasieae</taxon>
        <taxon>Colocasia</taxon>
    </lineage>
</organism>
<gene>
    <name evidence="1" type="ORF">Taro_027908</name>
</gene>
<accession>A0A843VQ78</accession>
<dbReference type="Proteomes" id="UP000652761">
    <property type="component" value="Unassembled WGS sequence"/>
</dbReference>
<evidence type="ECO:0000313" key="2">
    <source>
        <dbReference type="Proteomes" id="UP000652761"/>
    </source>
</evidence>
<evidence type="ECO:0000313" key="1">
    <source>
        <dbReference type="EMBL" id="MQL95244.1"/>
    </source>
</evidence>
<dbReference type="AlphaFoldDB" id="A0A843VQ78"/>
<reference evidence="1" key="1">
    <citation type="submission" date="2017-07" db="EMBL/GenBank/DDBJ databases">
        <title>Taro Niue Genome Assembly and Annotation.</title>
        <authorList>
            <person name="Atibalentja N."/>
            <person name="Keating K."/>
            <person name="Fields C.J."/>
        </authorList>
    </citation>
    <scope>NUCLEOTIDE SEQUENCE</scope>
    <source>
        <strain evidence="1">Niue_2</strain>
        <tissue evidence="1">Leaf</tissue>
    </source>
</reference>
<dbReference type="EMBL" id="NMUH01001772">
    <property type="protein sequence ID" value="MQL95244.1"/>
    <property type="molecule type" value="Genomic_DNA"/>
</dbReference>
<protein>
    <submittedName>
        <fullName evidence="1">Uncharacterized protein</fullName>
    </submittedName>
</protein>
<comment type="caution">
    <text evidence="1">The sequence shown here is derived from an EMBL/GenBank/DDBJ whole genome shotgun (WGS) entry which is preliminary data.</text>
</comment>